<dbReference type="AlphaFoldDB" id="A0A370G1X0"/>
<accession>A0A370G1X0</accession>
<dbReference type="RefSeq" id="WP_114747174.1">
    <property type="nucleotide sequence ID" value="NZ_QQAY01000022.1"/>
</dbReference>
<keyword evidence="3" id="KW-1185">Reference proteome</keyword>
<reference evidence="2 3" key="1">
    <citation type="submission" date="2018-07" db="EMBL/GenBank/DDBJ databases">
        <title>Genomic Encyclopedia of Type Strains, Phase IV (KMG-IV): sequencing the most valuable type-strain genomes for metagenomic binning, comparative biology and taxonomic classification.</title>
        <authorList>
            <person name="Goeker M."/>
        </authorList>
    </citation>
    <scope>NUCLEOTIDE SEQUENCE [LARGE SCALE GENOMIC DNA]</scope>
    <source>
        <strain evidence="2 3">DSM 25281</strain>
    </source>
</reference>
<keyword evidence="1" id="KW-0472">Membrane</keyword>
<protein>
    <recommendedName>
        <fullName evidence="4">DUF3953 domain-containing protein</fullName>
    </recommendedName>
</protein>
<organism evidence="2 3">
    <name type="scientific">Falsibacillus pallidus</name>
    <dbReference type="NCBI Taxonomy" id="493781"/>
    <lineage>
        <taxon>Bacteria</taxon>
        <taxon>Bacillati</taxon>
        <taxon>Bacillota</taxon>
        <taxon>Bacilli</taxon>
        <taxon>Bacillales</taxon>
        <taxon>Bacillaceae</taxon>
        <taxon>Falsibacillus</taxon>
    </lineage>
</organism>
<dbReference type="Proteomes" id="UP000255326">
    <property type="component" value="Unassembled WGS sequence"/>
</dbReference>
<name>A0A370G1X0_9BACI</name>
<proteinExistence type="predicted"/>
<comment type="caution">
    <text evidence="2">The sequence shown here is derived from an EMBL/GenBank/DDBJ whole genome shotgun (WGS) entry which is preliminary data.</text>
</comment>
<feature type="transmembrane region" description="Helical" evidence="1">
    <location>
        <begin position="24"/>
        <end position="43"/>
    </location>
</feature>
<feature type="transmembrane region" description="Helical" evidence="1">
    <location>
        <begin position="55"/>
        <end position="73"/>
    </location>
</feature>
<keyword evidence="1" id="KW-0812">Transmembrane</keyword>
<dbReference type="EMBL" id="QQAY01000022">
    <property type="protein sequence ID" value="RDI37230.1"/>
    <property type="molecule type" value="Genomic_DNA"/>
</dbReference>
<evidence type="ECO:0008006" key="4">
    <source>
        <dbReference type="Google" id="ProtNLM"/>
    </source>
</evidence>
<evidence type="ECO:0000256" key="1">
    <source>
        <dbReference type="SAM" id="Phobius"/>
    </source>
</evidence>
<evidence type="ECO:0000313" key="3">
    <source>
        <dbReference type="Proteomes" id="UP000255326"/>
    </source>
</evidence>
<keyword evidence="1" id="KW-1133">Transmembrane helix</keyword>
<evidence type="ECO:0000313" key="2">
    <source>
        <dbReference type="EMBL" id="RDI37230.1"/>
    </source>
</evidence>
<gene>
    <name evidence="2" type="ORF">DFR59_12220</name>
</gene>
<sequence>MKPGTIICIIIVLLGIAHQFYKTLIIPIAVAILFIILLAMVLVKAIKTKDKFRTYGSALFIVALVIFVIRWFAAL</sequence>